<dbReference type="SMART" id="SM00576">
    <property type="entry name" value="BTP"/>
    <property type="match status" value="1"/>
</dbReference>
<gene>
    <name evidence="7" type="ORF">Bca52824_041949</name>
</gene>
<protein>
    <recommendedName>
        <fullName evidence="6">Bromodomain associated domain-containing protein</fullName>
    </recommendedName>
</protein>
<keyword evidence="4" id="KW-0539">Nucleus</keyword>
<feature type="region of interest" description="Disordered" evidence="5">
    <location>
        <begin position="247"/>
        <end position="266"/>
    </location>
</feature>
<dbReference type="GO" id="GO:0046982">
    <property type="term" value="F:protein heterodimerization activity"/>
    <property type="evidence" value="ECO:0007669"/>
    <property type="project" value="InterPro"/>
</dbReference>
<dbReference type="AlphaFoldDB" id="A0A8X7RVV3"/>
<comment type="subcellular location">
    <subcellularLocation>
        <location evidence="1">Nucleus</location>
    </subcellularLocation>
</comment>
<evidence type="ECO:0000256" key="4">
    <source>
        <dbReference type="ARBA" id="ARBA00023242"/>
    </source>
</evidence>
<reference evidence="7 8" key="1">
    <citation type="submission" date="2020-02" db="EMBL/GenBank/DDBJ databases">
        <authorList>
            <person name="Ma Q."/>
            <person name="Huang Y."/>
            <person name="Song X."/>
            <person name="Pei D."/>
        </authorList>
    </citation>
    <scope>NUCLEOTIDE SEQUENCE [LARGE SCALE GENOMIC DNA]</scope>
    <source>
        <strain evidence="7">Sxm20200214</strain>
        <tissue evidence="7">Leaf</tissue>
    </source>
</reference>
<evidence type="ECO:0000256" key="5">
    <source>
        <dbReference type="SAM" id="MobiDB-lite"/>
    </source>
</evidence>
<dbReference type="Proteomes" id="UP000886595">
    <property type="component" value="Unassembled WGS sequence"/>
</dbReference>
<proteinExistence type="predicted"/>
<evidence type="ECO:0000259" key="6">
    <source>
        <dbReference type="SMART" id="SM00576"/>
    </source>
</evidence>
<dbReference type="EMBL" id="JAAMPC010000009">
    <property type="protein sequence ID" value="KAG2295280.1"/>
    <property type="molecule type" value="Genomic_DNA"/>
</dbReference>
<dbReference type="InterPro" id="IPR006565">
    <property type="entry name" value="BTP"/>
</dbReference>
<feature type="domain" description="Bromodomain associated" evidence="6">
    <location>
        <begin position="8"/>
        <end position="103"/>
    </location>
</feature>
<organism evidence="7 8">
    <name type="scientific">Brassica carinata</name>
    <name type="common">Ethiopian mustard</name>
    <name type="synonym">Abyssinian cabbage</name>
    <dbReference type="NCBI Taxonomy" id="52824"/>
    <lineage>
        <taxon>Eukaryota</taxon>
        <taxon>Viridiplantae</taxon>
        <taxon>Streptophyta</taxon>
        <taxon>Embryophyta</taxon>
        <taxon>Tracheophyta</taxon>
        <taxon>Spermatophyta</taxon>
        <taxon>Magnoliopsida</taxon>
        <taxon>eudicotyledons</taxon>
        <taxon>Gunneridae</taxon>
        <taxon>Pentapetalae</taxon>
        <taxon>rosids</taxon>
        <taxon>malvids</taxon>
        <taxon>Brassicales</taxon>
        <taxon>Brassicaceae</taxon>
        <taxon>Brassiceae</taxon>
        <taxon>Brassica</taxon>
    </lineage>
</organism>
<evidence type="ECO:0000313" key="7">
    <source>
        <dbReference type="EMBL" id="KAG2295280.1"/>
    </source>
</evidence>
<dbReference type="PANTHER" id="PTHR46338:SF19">
    <property type="entry name" value="TRANSCRIPTION INITIATION FACTOR TFIID SUBUNIT 8"/>
    <property type="match status" value="1"/>
</dbReference>
<accession>A0A8X7RVV3</accession>
<dbReference type="Gene3D" id="1.10.20.10">
    <property type="entry name" value="Histone, subunit A"/>
    <property type="match status" value="1"/>
</dbReference>
<dbReference type="Pfam" id="PF07524">
    <property type="entry name" value="Bromo_TP"/>
    <property type="match status" value="1"/>
</dbReference>
<evidence type="ECO:0000256" key="2">
    <source>
        <dbReference type="ARBA" id="ARBA00023015"/>
    </source>
</evidence>
<comment type="caution">
    <text evidence="7">The sequence shown here is derived from an EMBL/GenBank/DDBJ whole genome shotgun (WGS) entry which is preliminary data.</text>
</comment>
<sequence>MELRKVEDRARESFSKTVAQICESVEEVVTMHQESQTRRGVRSTSFQKPALDTLTGVAVQYIRTIGMTAQFYANVAGRVEEPLDDHIPVWLPAFPETNVDTIQGGAVSLPCIRHSLNGVRSDVLESPKGVRNSTRGEEEMEGNPFLTAPLRFVENGVSPVVIRPLDLSNEVVGINHIPDKHMSNNHHIPVLEASALSDDINRKNMFEDGEKKGGARPQQSLLRFKIGTPKRPSCLVTHRWFKEGEVKREKKSEIVENHQRIDSDVK</sequence>
<evidence type="ECO:0000256" key="1">
    <source>
        <dbReference type="ARBA" id="ARBA00004123"/>
    </source>
</evidence>
<dbReference type="InterPro" id="IPR037818">
    <property type="entry name" value="TAF8"/>
</dbReference>
<keyword evidence="2" id="KW-0805">Transcription regulation</keyword>
<name>A0A8X7RVV3_BRACI</name>
<dbReference type="InterPro" id="IPR009072">
    <property type="entry name" value="Histone-fold"/>
</dbReference>
<keyword evidence="8" id="KW-1185">Reference proteome</keyword>
<keyword evidence="3" id="KW-0804">Transcription</keyword>
<dbReference type="GO" id="GO:0005669">
    <property type="term" value="C:transcription factor TFIID complex"/>
    <property type="evidence" value="ECO:0007669"/>
    <property type="project" value="InterPro"/>
</dbReference>
<evidence type="ECO:0000256" key="3">
    <source>
        <dbReference type="ARBA" id="ARBA00023163"/>
    </source>
</evidence>
<dbReference type="OrthoDB" id="436852at2759"/>
<evidence type="ECO:0000313" key="8">
    <source>
        <dbReference type="Proteomes" id="UP000886595"/>
    </source>
</evidence>
<dbReference type="PANTHER" id="PTHR46338">
    <property type="entry name" value="TRANSCRIPTION INITIATION FACTOR TFIID SUBUNIT 8"/>
    <property type="match status" value="1"/>
</dbReference>